<dbReference type="EMBL" id="CAJNDS010002656">
    <property type="protein sequence ID" value="CAE7557618.1"/>
    <property type="molecule type" value="Genomic_DNA"/>
</dbReference>
<protein>
    <submittedName>
        <fullName evidence="1">Uncharacterized protein</fullName>
    </submittedName>
</protein>
<dbReference type="OrthoDB" id="439112at2759"/>
<organism evidence="1 2">
    <name type="scientific">Symbiodinium natans</name>
    <dbReference type="NCBI Taxonomy" id="878477"/>
    <lineage>
        <taxon>Eukaryota</taxon>
        <taxon>Sar</taxon>
        <taxon>Alveolata</taxon>
        <taxon>Dinophyceae</taxon>
        <taxon>Suessiales</taxon>
        <taxon>Symbiodiniaceae</taxon>
        <taxon>Symbiodinium</taxon>
    </lineage>
</organism>
<comment type="caution">
    <text evidence="1">The sequence shown here is derived from an EMBL/GenBank/DDBJ whole genome shotgun (WGS) entry which is preliminary data.</text>
</comment>
<reference evidence="1" key="1">
    <citation type="submission" date="2021-02" db="EMBL/GenBank/DDBJ databases">
        <authorList>
            <person name="Dougan E. K."/>
            <person name="Rhodes N."/>
            <person name="Thang M."/>
            <person name="Chan C."/>
        </authorList>
    </citation>
    <scope>NUCLEOTIDE SEQUENCE</scope>
</reference>
<dbReference type="Proteomes" id="UP000604046">
    <property type="component" value="Unassembled WGS sequence"/>
</dbReference>
<sequence>MARSSQQDVAQLRRELAGERLVPLTQLAGDSNTDDGKERHQLVWQNFRIKDCTTANSVVLGTEHPDFIEGSAAAAANAAELFETLELVPAGAAGVPLDHLASLHGRYFGGGFEETVGKRLREFCIERFEYDERQRRVKVAHFESRAREDEVRAEFFRQLTQAAEADALKETLGGIPWSRKADAGLAAALLCEARSQRSGTESES</sequence>
<keyword evidence="2" id="KW-1185">Reference proteome</keyword>
<gene>
    <name evidence="1" type="ORF">SNAT2548_LOCUS31378</name>
</gene>
<proteinExistence type="predicted"/>
<evidence type="ECO:0000313" key="1">
    <source>
        <dbReference type="EMBL" id="CAE7557618.1"/>
    </source>
</evidence>
<dbReference type="AlphaFoldDB" id="A0A812U663"/>
<name>A0A812U663_9DINO</name>
<evidence type="ECO:0000313" key="2">
    <source>
        <dbReference type="Proteomes" id="UP000604046"/>
    </source>
</evidence>
<accession>A0A812U663</accession>